<evidence type="ECO:0000313" key="3">
    <source>
        <dbReference type="Proteomes" id="UP000799291"/>
    </source>
</evidence>
<dbReference type="OrthoDB" id="446723at2759"/>
<reference evidence="2" key="1">
    <citation type="journal article" date="2020" name="Stud. Mycol.">
        <title>101 Dothideomycetes genomes: a test case for predicting lifestyles and emergence of pathogens.</title>
        <authorList>
            <person name="Haridas S."/>
            <person name="Albert R."/>
            <person name="Binder M."/>
            <person name="Bloem J."/>
            <person name="Labutti K."/>
            <person name="Salamov A."/>
            <person name="Andreopoulos B."/>
            <person name="Baker S."/>
            <person name="Barry K."/>
            <person name="Bills G."/>
            <person name="Bluhm B."/>
            <person name="Cannon C."/>
            <person name="Castanera R."/>
            <person name="Culley D."/>
            <person name="Daum C."/>
            <person name="Ezra D."/>
            <person name="Gonzalez J."/>
            <person name="Henrissat B."/>
            <person name="Kuo A."/>
            <person name="Liang C."/>
            <person name="Lipzen A."/>
            <person name="Lutzoni F."/>
            <person name="Magnuson J."/>
            <person name="Mondo S."/>
            <person name="Nolan M."/>
            <person name="Ohm R."/>
            <person name="Pangilinan J."/>
            <person name="Park H.-J."/>
            <person name="Ramirez L."/>
            <person name="Alfaro M."/>
            <person name="Sun H."/>
            <person name="Tritt A."/>
            <person name="Yoshinaga Y."/>
            <person name="Zwiers L.-H."/>
            <person name="Turgeon B."/>
            <person name="Goodwin S."/>
            <person name="Spatafora J."/>
            <person name="Crous P."/>
            <person name="Grigoriev I."/>
        </authorList>
    </citation>
    <scope>NUCLEOTIDE SEQUENCE</scope>
    <source>
        <strain evidence="2">CBS 122367</strain>
    </source>
</reference>
<protein>
    <recommendedName>
        <fullName evidence="4">Alpha/beta-hydrolase</fullName>
    </recommendedName>
</protein>
<dbReference type="Proteomes" id="UP000799291">
    <property type="component" value="Unassembled WGS sequence"/>
</dbReference>
<evidence type="ECO:0000313" key="2">
    <source>
        <dbReference type="EMBL" id="KAF2676496.1"/>
    </source>
</evidence>
<keyword evidence="1" id="KW-0812">Transmembrane</keyword>
<sequence length="391" mass="43337">MSSASTILKPLLGTAAGIIGIYFAFISLLTIPTLQDHVIYLHRVTLTWFQGVNVPEQWGFLQNQVTPFHLKTPDGEALHAWHILSLGVYRRNQGRLREEPAGLCTDIEKRLSFQLLKDDPTAQLVIYLHGAAGTLGSVWRPQSYRALSAAAPNVHHWMPSEAGLLTDALTLANFAMETVGVPPERIVIFAQSIGTAVALSLTHTLALRSPPMLFAGMVLVAPTADVETSTQTYKIAGTIPLLSPLAVFPPLLVFLNKVIISKWPSKDNIAALIRHLDALKLSDRTRKYDITLIHAEDDWDMPWIHSEILFWHAVNGMRGVTDTLTLEDLEKEKEKRRVPLGAGGWEVEWNGAGGVVREQIMKHGLHDRIMGYPIVSLAVAQAFYSLDEQDE</sequence>
<dbReference type="SUPFAM" id="SSF53474">
    <property type="entry name" value="alpha/beta-Hydrolases"/>
    <property type="match status" value="1"/>
</dbReference>
<organism evidence="2 3">
    <name type="scientific">Lentithecium fluviatile CBS 122367</name>
    <dbReference type="NCBI Taxonomy" id="1168545"/>
    <lineage>
        <taxon>Eukaryota</taxon>
        <taxon>Fungi</taxon>
        <taxon>Dikarya</taxon>
        <taxon>Ascomycota</taxon>
        <taxon>Pezizomycotina</taxon>
        <taxon>Dothideomycetes</taxon>
        <taxon>Pleosporomycetidae</taxon>
        <taxon>Pleosporales</taxon>
        <taxon>Massarineae</taxon>
        <taxon>Lentitheciaceae</taxon>
        <taxon>Lentithecium</taxon>
    </lineage>
</organism>
<proteinExistence type="predicted"/>
<name>A0A6G1IE56_9PLEO</name>
<keyword evidence="1" id="KW-1133">Transmembrane helix</keyword>
<dbReference type="PANTHER" id="PTHR12277">
    <property type="entry name" value="ALPHA/BETA HYDROLASE DOMAIN-CONTAINING PROTEIN"/>
    <property type="match status" value="1"/>
</dbReference>
<feature type="transmembrane region" description="Helical" evidence="1">
    <location>
        <begin position="12"/>
        <end position="34"/>
    </location>
</feature>
<keyword evidence="3" id="KW-1185">Reference proteome</keyword>
<keyword evidence="1" id="KW-0472">Membrane</keyword>
<dbReference type="AlphaFoldDB" id="A0A6G1IE56"/>
<dbReference type="Gene3D" id="3.40.50.1820">
    <property type="entry name" value="alpha/beta hydrolase"/>
    <property type="match status" value="1"/>
</dbReference>
<accession>A0A6G1IE56</accession>
<dbReference type="PANTHER" id="PTHR12277:SF81">
    <property type="entry name" value="PROTEIN ABHD13"/>
    <property type="match status" value="1"/>
</dbReference>
<evidence type="ECO:0000256" key="1">
    <source>
        <dbReference type="SAM" id="Phobius"/>
    </source>
</evidence>
<dbReference type="EMBL" id="MU005634">
    <property type="protein sequence ID" value="KAF2676496.1"/>
    <property type="molecule type" value="Genomic_DNA"/>
</dbReference>
<gene>
    <name evidence="2" type="ORF">K458DRAFT_481853</name>
</gene>
<dbReference type="InterPro" id="IPR029058">
    <property type="entry name" value="AB_hydrolase_fold"/>
</dbReference>
<evidence type="ECO:0008006" key="4">
    <source>
        <dbReference type="Google" id="ProtNLM"/>
    </source>
</evidence>